<feature type="binding site" evidence="1">
    <location>
        <position position="248"/>
    </location>
    <ligand>
        <name>Mg(2+)</name>
        <dbReference type="ChEBI" id="CHEBI:18420"/>
        <label>1</label>
        <note>catalytic</note>
    </ligand>
</feature>
<comment type="caution">
    <text evidence="2">The sequence shown here is derived from an EMBL/GenBank/DDBJ whole genome shotgun (WGS) entry which is preliminary data.</text>
</comment>
<dbReference type="PANTHER" id="PTHR20854:SF4">
    <property type="entry name" value="INOSITOL-1-MONOPHOSPHATASE-RELATED"/>
    <property type="match status" value="1"/>
</dbReference>
<sequence>MAYQESSAAWLEFALKMAGEAVNQVGKTSQKAGAQVVETRDSTTGSYRYWDTETLRIDKDIEGYYIEQLAEHGIDAFVLSEEVGSLKIEPRTAPEIALDRPIYFVSDPFDGSLLYKRNIPAFWYSALAIYTRPEKPEFAEPLAAVVINLASRLTHYCDAKQSFEGTLDSWGRIDKPMAIKPNSTKELSDSFLETYLMKPHYMYPTAEQFKFLFNKVKFILPNGGPCGFCDVASGRIDVYFAYKQPHTDIYPGIAIAEKAGCAISTFEGQPVKFGDDVERRFNIICTANKTLHEKVLKLLQDHKITDTHGLEED</sequence>
<comment type="cofactor">
    <cofactor evidence="1">
        <name>Mg(2+)</name>
        <dbReference type="ChEBI" id="CHEBI:18420"/>
    </cofactor>
</comment>
<accession>A0A1F5YPF5</accession>
<dbReference type="Pfam" id="PF00459">
    <property type="entry name" value="Inositol_P"/>
    <property type="match status" value="1"/>
</dbReference>
<feature type="binding site" evidence="1">
    <location>
        <position position="107"/>
    </location>
    <ligand>
        <name>Mg(2+)</name>
        <dbReference type="ChEBI" id="CHEBI:18420"/>
        <label>1</label>
        <note>catalytic</note>
    </ligand>
</feature>
<dbReference type="AlphaFoldDB" id="A0A1F5YPF5"/>
<dbReference type="InterPro" id="IPR000760">
    <property type="entry name" value="Inositol_monophosphatase-like"/>
</dbReference>
<feature type="binding site" evidence="1">
    <location>
        <position position="81"/>
    </location>
    <ligand>
        <name>Mg(2+)</name>
        <dbReference type="ChEBI" id="CHEBI:18420"/>
        <label>1</label>
        <note>catalytic</note>
    </ligand>
</feature>
<dbReference type="Proteomes" id="UP000179129">
    <property type="component" value="Unassembled WGS sequence"/>
</dbReference>
<keyword evidence="1" id="KW-0479">Metal-binding</keyword>
<dbReference type="STRING" id="1817867.A3F83_15000"/>
<keyword evidence="1" id="KW-0460">Magnesium</keyword>
<dbReference type="EMBL" id="MFIX01000202">
    <property type="protein sequence ID" value="OGG01772.1"/>
    <property type="molecule type" value="Genomic_DNA"/>
</dbReference>
<dbReference type="GO" id="GO:0046872">
    <property type="term" value="F:metal ion binding"/>
    <property type="evidence" value="ECO:0007669"/>
    <property type="project" value="UniProtKB-KW"/>
</dbReference>
<feature type="binding site" evidence="1">
    <location>
        <position position="110"/>
    </location>
    <ligand>
        <name>Mg(2+)</name>
        <dbReference type="ChEBI" id="CHEBI:18420"/>
        <label>1</label>
        <note>catalytic</note>
    </ligand>
</feature>
<organism evidence="2 3">
    <name type="scientific">Candidatus Glassbacteria bacterium RIFCSPLOWO2_12_FULL_58_11</name>
    <dbReference type="NCBI Taxonomy" id="1817867"/>
    <lineage>
        <taxon>Bacteria</taxon>
        <taxon>Candidatus Glassiibacteriota</taxon>
    </lineage>
</organism>
<dbReference type="Gene3D" id="3.40.190.80">
    <property type="match status" value="1"/>
</dbReference>
<evidence type="ECO:0000313" key="2">
    <source>
        <dbReference type="EMBL" id="OGG01772.1"/>
    </source>
</evidence>
<evidence type="ECO:0000256" key="1">
    <source>
        <dbReference type="PIRSR" id="PIRSR600760-2"/>
    </source>
</evidence>
<reference evidence="2 3" key="1">
    <citation type="journal article" date="2016" name="Nat. Commun.">
        <title>Thousands of microbial genomes shed light on interconnected biogeochemical processes in an aquifer system.</title>
        <authorList>
            <person name="Anantharaman K."/>
            <person name="Brown C.T."/>
            <person name="Hug L.A."/>
            <person name="Sharon I."/>
            <person name="Castelle C.J."/>
            <person name="Probst A.J."/>
            <person name="Thomas B.C."/>
            <person name="Singh A."/>
            <person name="Wilkins M.J."/>
            <person name="Karaoz U."/>
            <person name="Brodie E.L."/>
            <person name="Williams K.H."/>
            <person name="Hubbard S.S."/>
            <person name="Banfield J.F."/>
        </authorList>
    </citation>
    <scope>NUCLEOTIDE SEQUENCE [LARGE SCALE GENOMIC DNA]</scope>
</reference>
<dbReference type="GO" id="GO:0006020">
    <property type="term" value="P:inositol metabolic process"/>
    <property type="evidence" value="ECO:0007669"/>
    <property type="project" value="TreeGrafter"/>
</dbReference>
<dbReference type="GO" id="GO:0007165">
    <property type="term" value="P:signal transduction"/>
    <property type="evidence" value="ECO:0007669"/>
    <property type="project" value="TreeGrafter"/>
</dbReference>
<name>A0A1F5YPF5_9BACT</name>
<protein>
    <recommendedName>
        <fullName evidence="4">Inositol monophosphatase</fullName>
    </recommendedName>
</protein>
<gene>
    <name evidence="2" type="ORF">A3F83_15000</name>
</gene>
<dbReference type="SUPFAM" id="SSF56655">
    <property type="entry name" value="Carbohydrate phosphatase"/>
    <property type="match status" value="1"/>
</dbReference>
<evidence type="ECO:0000313" key="3">
    <source>
        <dbReference type="Proteomes" id="UP000179129"/>
    </source>
</evidence>
<dbReference type="Gene3D" id="3.30.540.10">
    <property type="entry name" value="Fructose-1,6-Bisphosphatase, subunit A, domain 1"/>
    <property type="match status" value="1"/>
</dbReference>
<proteinExistence type="predicted"/>
<dbReference type="PANTHER" id="PTHR20854">
    <property type="entry name" value="INOSITOL MONOPHOSPHATASE"/>
    <property type="match status" value="1"/>
</dbReference>
<evidence type="ECO:0008006" key="4">
    <source>
        <dbReference type="Google" id="ProtNLM"/>
    </source>
</evidence>
<dbReference type="GO" id="GO:0008934">
    <property type="term" value="F:inositol monophosphate 1-phosphatase activity"/>
    <property type="evidence" value="ECO:0007669"/>
    <property type="project" value="TreeGrafter"/>
</dbReference>